<dbReference type="Proteomes" id="UP001234178">
    <property type="component" value="Unassembled WGS sequence"/>
</dbReference>
<name>A0ABR0AZZ9_9CRUS</name>
<keyword evidence="2" id="KW-1185">Reference proteome</keyword>
<protein>
    <submittedName>
        <fullName evidence="1">Uncharacterized protein</fullName>
    </submittedName>
</protein>
<gene>
    <name evidence="1" type="ORF">OUZ56_024050</name>
</gene>
<organism evidence="1 2">
    <name type="scientific">Daphnia magna</name>
    <dbReference type="NCBI Taxonomy" id="35525"/>
    <lineage>
        <taxon>Eukaryota</taxon>
        <taxon>Metazoa</taxon>
        <taxon>Ecdysozoa</taxon>
        <taxon>Arthropoda</taxon>
        <taxon>Crustacea</taxon>
        <taxon>Branchiopoda</taxon>
        <taxon>Diplostraca</taxon>
        <taxon>Cladocera</taxon>
        <taxon>Anomopoda</taxon>
        <taxon>Daphniidae</taxon>
        <taxon>Daphnia</taxon>
    </lineage>
</organism>
<reference evidence="1 2" key="1">
    <citation type="journal article" date="2023" name="Nucleic Acids Res.">
        <title>The hologenome of Daphnia magna reveals possible DNA methylation and microbiome-mediated evolution of the host genome.</title>
        <authorList>
            <person name="Chaturvedi A."/>
            <person name="Li X."/>
            <person name="Dhandapani V."/>
            <person name="Marshall H."/>
            <person name="Kissane S."/>
            <person name="Cuenca-Cambronero M."/>
            <person name="Asole G."/>
            <person name="Calvet F."/>
            <person name="Ruiz-Romero M."/>
            <person name="Marangio P."/>
            <person name="Guigo R."/>
            <person name="Rago D."/>
            <person name="Mirbahai L."/>
            <person name="Eastwood N."/>
            <person name="Colbourne J.K."/>
            <person name="Zhou J."/>
            <person name="Mallon E."/>
            <person name="Orsini L."/>
        </authorList>
    </citation>
    <scope>NUCLEOTIDE SEQUENCE [LARGE SCALE GENOMIC DNA]</scope>
    <source>
        <strain evidence="1">LRV0_1</strain>
    </source>
</reference>
<comment type="caution">
    <text evidence="1">The sequence shown here is derived from an EMBL/GenBank/DDBJ whole genome shotgun (WGS) entry which is preliminary data.</text>
</comment>
<evidence type="ECO:0000313" key="2">
    <source>
        <dbReference type="Proteomes" id="UP001234178"/>
    </source>
</evidence>
<dbReference type="EMBL" id="JAOYFB010000039">
    <property type="protein sequence ID" value="KAK4030711.1"/>
    <property type="molecule type" value="Genomic_DNA"/>
</dbReference>
<sequence>MGPNLPNWTSNANARRQFIDGTNVLSVGHPNMTSIGRPKLNIAILVIDSGNGLWHQEEQVNHLWKWLTKNYCQLPGRCKGNY</sequence>
<proteinExistence type="predicted"/>
<evidence type="ECO:0000313" key="1">
    <source>
        <dbReference type="EMBL" id="KAK4030711.1"/>
    </source>
</evidence>
<accession>A0ABR0AZZ9</accession>